<sequence>MNKIKKKLRNLLTKNNDEEIASSSLEYLYDIIQSSALDKMQHMDINDLSFLSIEYNNLENQFEQATSILKNYGIVLIKNAISEKLSDDVFENFKKIQKDFKSSDRLIRDQVTETYYIDSEGLKFKTYQEKANYSKTIFSIRNGADKGMIDVFNYDYIDKKNSSNLRKVYENPRIVDLINSASEKKYSPKNLNIYYNQDIQNTRGFHVDAYSKGKIKAFIYLTDVKDISYGPYSYVIKSNTDSEAEKLNKTFAKLSDKKHTEAFCFKIENAYPILGTKGTLVISDQAGIHRGHPQAKERERMVAVMNYEYEKE</sequence>
<dbReference type="SUPFAM" id="SSF51197">
    <property type="entry name" value="Clavaminate synthase-like"/>
    <property type="match status" value="1"/>
</dbReference>
<evidence type="ECO:0000313" key="2">
    <source>
        <dbReference type="Proteomes" id="UP000232673"/>
    </source>
</evidence>
<dbReference type="AlphaFoldDB" id="A0A2N0TPT7"/>
<gene>
    <name evidence="1" type="ORF">APR41_08020</name>
</gene>
<accession>A0A2N0TPT7</accession>
<evidence type="ECO:0008006" key="3">
    <source>
        <dbReference type="Google" id="ProtNLM"/>
    </source>
</evidence>
<dbReference type="EMBL" id="LKTS01000045">
    <property type="protein sequence ID" value="PKD16743.1"/>
    <property type="molecule type" value="Genomic_DNA"/>
</dbReference>
<dbReference type="Gene3D" id="2.60.120.620">
    <property type="entry name" value="q2cbj1_9rhob like domain"/>
    <property type="match status" value="1"/>
</dbReference>
<dbReference type="RefSeq" id="WP_079712689.1">
    <property type="nucleotide sequence ID" value="NZ_FUZC01000005.1"/>
</dbReference>
<protein>
    <recommendedName>
        <fullName evidence="3">Phytanoyl-CoA dioxygenase</fullName>
    </recommendedName>
</protein>
<keyword evidence="2" id="KW-1185">Reference proteome</keyword>
<organism evidence="1 2">
    <name type="scientific">Salegentibacter salinarum</name>
    <dbReference type="NCBI Taxonomy" id="447422"/>
    <lineage>
        <taxon>Bacteria</taxon>
        <taxon>Pseudomonadati</taxon>
        <taxon>Bacteroidota</taxon>
        <taxon>Flavobacteriia</taxon>
        <taxon>Flavobacteriales</taxon>
        <taxon>Flavobacteriaceae</taxon>
        <taxon>Salegentibacter</taxon>
    </lineage>
</organism>
<reference evidence="1 2" key="1">
    <citation type="submission" date="2015-10" db="EMBL/GenBank/DDBJ databases">
        <title>Draft genome sequence of Salegentibacter salinarum KCTC 12975.</title>
        <authorList>
            <person name="Lin W."/>
            <person name="Zheng Q."/>
        </authorList>
    </citation>
    <scope>NUCLEOTIDE SEQUENCE [LARGE SCALE GENOMIC DNA]</scope>
    <source>
        <strain evidence="1 2">KCTC 12975</strain>
    </source>
</reference>
<name>A0A2N0TPT7_9FLAO</name>
<proteinExistence type="predicted"/>
<dbReference type="Proteomes" id="UP000232673">
    <property type="component" value="Unassembled WGS sequence"/>
</dbReference>
<comment type="caution">
    <text evidence="1">The sequence shown here is derived from an EMBL/GenBank/DDBJ whole genome shotgun (WGS) entry which is preliminary data.</text>
</comment>
<dbReference type="OrthoDB" id="1033069at2"/>
<evidence type="ECO:0000313" key="1">
    <source>
        <dbReference type="EMBL" id="PKD16743.1"/>
    </source>
</evidence>